<feature type="region of interest" description="Disordered" evidence="1">
    <location>
        <begin position="131"/>
        <end position="165"/>
    </location>
</feature>
<evidence type="ECO:0000313" key="2">
    <source>
        <dbReference type="EMBL" id="KAL0361826.1"/>
    </source>
</evidence>
<evidence type="ECO:0000256" key="1">
    <source>
        <dbReference type="SAM" id="MobiDB-lite"/>
    </source>
</evidence>
<proteinExistence type="predicted"/>
<dbReference type="EMBL" id="JACGWJ010000016">
    <property type="protein sequence ID" value="KAL0361826.1"/>
    <property type="molecule type" value="Genomic_DNA"/>
</dbReference>
<accession>A0AAW2Q1Z5</accession>
<evidence type="ECO:0008006" key="3">
    <source>
        <dbReference type="Google" id="ProtNLM"/>
    </source>
</evidence>
<feature type="compositionally biased region" description="Basic residues" evidence="1">
    <location>
        <begin position="141"/>
        <end position="150"/>
    </location>
</feature>
<reference evidence="2" key="1">
    <citation type="submission" date="2020-06" db="EMBL/GenBank/DDBJ databases">
        <authorList>
            <person name="Li T."/>
            <person name="Hu X."/>
            <person name="Zhang T."/>
            <person name="Song X."/>
            <person name="Zhang H."/>
            <person name="Dai N."/>
            <person name="Sheng W."/>
            <person name="Hou X."/>
            <person name="Wei L."/>
        </authorList>
    </citation>
    <scope>NUCLEOTIDE SEQUENCE</scope>
    <source>
        <strain evidence="2">G02</strain>
        <tissue evidence="2">Leaf</tissue>
    </source>
</reference>
<organism evidence="2">
    <name type="scientific">Sesamum radiatum</name>
    <name type="common">Black benniseed</name>
    <dbReference type="NCBI Taxonomy" id="300843"/>
    <lineage>
        <taxon>Eukaryota</taxon>
        <taxon>Viridiplantae</taxon>
        <taxon>Streptophyta</taxon>
        <taxon>Embryophyta</taxon>
        <taxon>Tracheophyta</taxon>
        <taxon>Spermatophyta</taxon>
        <taxon>Magnoliopsida</taxon>
        <taxon>eudicotyledons</taxon>
        <taxon>Gunneridae</taxon>
        <taxon>Pentapetalae</taxon>
        <taxon>asterids</taxon>
        <taxon>lamiids</taxon>
        <taxon>Lamiales</taxon>
        <taxon>Pedaliaceae</taxon>
        <taxon>Sesamum</taxon>
    </lineage>
</organism>
<reference evidence="2" key="2">
    <citation type="journal article" date="2024" name="Plant">
        <title>Genomic evolution and insights into agronomic trait innovations of Sesamum species.</title>
        <authorList>
            <person name="Miao H."/>
            <person name="Wang L."/>
            <person name="Qu L."/>
            <person name="Liu H."/>
            <person name="Sun Y."/>
            <person name="Le M."/>
            <person name="Wang Q."/>
            <person name="Wei S."/>
            <person name="Zheng Y."/>
            <person name="Lin W."/>
            <person name="Duan Y."/>
            <person name="Cao H."/>
            <person name="Xiong S."/>
            <person name="Wang X."/>
            <person name="Wei L."/>
            <person name="Li C."/>
            <person name="Ma Q."/>
            <person name="Ju M."/>
            <person name="Zhao R."/>
            <person name="Li G."/>
            <person name="Mu C."/>
            <person name="Tian Q."/>
            <person name="Mei H."/>
            <person name="Zhang T."/>
            <person name="Gao T."/>
            <person name="Zhang H."/>
        </authorList>
    </citation>
    <scope>NUCLEOTIDE SEQUENCE</scope>
    <source>
        <strain evidence="2">G02</strain>
    </source>
</reference>
<feature type="compositionally biased region" description="Polar residues" evidence="1">
    <location>
        <begin position="153"/>
        <end position="164"/>
    </location>
</feature>
<gene>
    <name evidence="2" type="ORF">Sradi_3867100</name>
</gene>
<sequence length="180" mass="20315">MTNDIQKQYGRHDDVQSIMLRMSQIYAVSDRHIKYSAIKSFFGTKMIEGSSVQEHGVKMLSIVEKLKDLKAELAKVMYIDMILQSFPPSFNSFIVNYNMNGLDKNLHELINMLVQYEAMIEKSTPSVLVEEASTSEVKGKGAGRWRRKKGKTESATTSTQSSPPVAQLGMSRGKIMFSYC</sequence>
<protein>
    <recommendedName>
        <fullName evidence="3">Gag/pol protein</fullName>
    </recommendedName>
</protein>
<comment type="caution">
    <text evidence="2">The sequence shown here is derived from an EMBL/GenBank/DDBJ whole genome shotgun (WGS) entry which is preliminary data.</text>
</comment>
<name>A0AAW2Q1Z5_SESRA</name>
<dbReference type="AlphaFoldDB" id="A0AAW2Q1Z5"/>
<dbReference type="Pfam" id="PF14223">
    <property type="entry name" value="Retrotran_gag_2"/>
    <property type="match status" value="1"/>
</dbReference>